<evidence type="ECO:0000256" key="1">
    <source>
        <dbReference type="SAM" id="Phobius"/>
    </source>
</evidence>
<gene>
    <name evidence="2" type="ORF">MUN79_17575</name>
</gene>
<accession>A0A8T9Q630</accession>
<dbReference type="KEGG" id="hcu:MUN79_17575"/>
<keyword evidence="1" id="KW-0812">Transmembrane</keyword>
<dbReference type="EMBL" id="CP095046">
    <property type="protein sequence ID" value="UOQ70523.1"/>
    <property type="molecule type" value="Genomic_DNA"/>
</dbReference>
<proteinExistence type="predicted"/>
<feature type="transmembrane region" description="Helical" evidence="1">
    <location>
        <begin position="61"/>
        <end position="88"/>
    </location>
</feature>
<sequence>MPLSLSNQQLLAIALATSMLFVLDVATPLNIHSLQLVFLLLVVAVLTTVTYVYRVLFKASFIIFSGFVAFLLVVFAIVEVLFILGGGWQTQSIDYVNRESSNTVIEFQMKDVGALGYRRRTVEKIRLLPGINWMKEVDSGKVDTLLWKPVHLDVNELGLLYP</sequence>
<dbReference type="AlphaFoldDB" id="A0A8T9Q630"/>
<keyword evidence="3" id="KW-1185">Reference proteome</keyword>
<dbReference type="Proteomes" id="UP000831796">
    <property type="component" value="Chromosome"/>
</dbReference>
<keyword evidence="1" id="KW-1133">Transmembrane helix</keyword>
<keyword evidence="1" id="KW-0472">Membrane</keyword>
<protein>
    <submittedName>
        <fullName evidence="2">Uncharacterized protein</fullName>
    </submittedName>
</protein>
<name>A0A8T9Q630_9BACT</name>
<dbReference type="RefSeq" id="WP_244673942.1">
    <property type="nucleotide sequence ID" value="NZ_CP095046.1"/>
</dbReference>
<feature type="transmembrane region" description="Helical" evidence="1">
    <location>
        <begin position="36"/>
        <end position="54"/>
    </location>
</feature>
<evidence type="ECO:0000313" key="3">
    <source>
        <dbReference type="Proteomes" id="UP000831796"/>
    </source>
</evidence>
<organism evidence="2 3">
    <name type="scientific">Hymenobacter cellulosilyticus</name>
    <dbReference type="NCBI Taxonomy" id="2932248"/>
    <lineage>
        <taxon>Bacteria</taxon>
        <taxon>Pseudomonadati</taxon>
        <taxon>Bacteroidota</taxon>
        <taxon>Cytophagia</taxon>
        <taxon>Cytophagales</taxon>
        <taxon>Hymenobacteraceae</taxon>
        <taxon>Hymenobacter</taxon>
    </lineage>
</organism>
<reference evidence="2" key="1">
    <citation type="submission" date="2022-04" db="EMBL/GenBank/DDBJ databases">
        <title>Hymenobacter sp. isolated from the air.</title>
        <authorList>
            <person name="Won M."/>
            <person name="Lee C.-M."/>
            <person name="Woen H.-Y."/>
            <person name="Kwon S.-W."/>
        </authorList>
    </citation>
    <scope>NUCLEOTIDE SEQUENCE</scope>
    <source>
        <strain evidence="2">5116S-3</strain>
    </source>
</reference>
<evidence type="ECO:0000313" key="2">
    <source>
        <dbReference type="EMBL" id="UOQ70523.1"/>
    </source>
</evidence>